<dbReference type="PANTHER" id="PTHR43321">
    <property type="entry name" value="GLUTAMATE DECARBOXYLASE"/>
    <property type="match status" value="1"/>
</dbReference>
<dbReference type="Gene3D" id="4.10.280.50">
    <property type="match status" value="1"/>
</dbReference>
<sequence length="648" mass="72263">MIQYSITRPLDITQSTIDRVLKPLVRLVAALTDCHLRPLISNLMSDETFDKDAIITALVEETRKLRAMVSKLEEKIEHGEAFDTTFAASKYASRHLKREEIPSDGMPAKHVVRLINDVHLCDFNPLLNTSSYVNVTSEEEEQAVALIGAQINIADASVYPSSIELHNSTVNMIANLWHAPKPPNGQDYVGSGTVGSTEACLLAGLALKFRWRKWYAKRHNLTDHEILAVRPNLVISSAYQAAWEKLFRYFDVEAKIVKPNLLKDKMAVNAKNLVAQCDEKTIAVVGILGNHYNGNYDPIWDIDKELALLNAEKGWQIVRFLEFMTLIVIVHVLLTQCHVALQKGIHVDAASGGFVAPFQELSGKGTPGHYDFRLPNVLSISSSGHKFGESICGTGWIVFRQREDLAEHIAVTVTYLGGSSDSLTLNFSRPASGPYVQYYKLMRLGKEGYMTKVENQMKVAAYLRNFISNLTHPNGQKRFQILDGGDTCCLPVVSARLNPDLGLHYDDKDLQHALSESHWYVSGYSLGFENPATFEFEDIFSDIDQASTMFRIVVKSNLSQGLAENLAHKIKETLAVLDDLDEGYEGVKQKIAAMKAKAAVLSEIPNVHKPTDKRFKALAKTVLFSKHMERKKKERSNISGSIVSQATC</sequence>
<dbReference type="InterPro" id="IPR010107">
    <property type="entry name" value="Glutamate_decarboxylase"/>
</dbReference>
<comment type="catalytic activity">
    <reaction evidence="6">
        <text>L-glutamate + H(+) = 4-aminobutanoate + CO2</text>
        <dbReference type="Rhea" id="RHEA:17785"/>
        <dbReference type="ChEBI" id="CHEBI:15378"/>
        <dbReference type="ChEBI" id="CHEBI:16526"/>
        <dbReference type="ChEBI" id="CHEBI:29985"/>
        <dbReference type="ChEBI" id="CHEBI:59888"/>
        <dbReference type="EC" id="4.1.1.15"/>
    </reaction>
</comment>
<dbReference type="Pfam" id="PF00282">
    <property type="entry name" value="Pyridoxal_deC"/>
    <property type="match status" value="1"/>
</dbReference>
<dbReference type="EC" id="4.1.1.15" evidence="3"/>
<dbReference type="AlphaFoldDB" id="A0ABD3NY99"/>
<comment type="caution">
    <text evidence="8">The sequence shown here is derived from an EMBL/GenBank/DDBJ whole genome shotgun (WGS) entry which is preliminary data.</text>
</comment>
<dbReference type="Gene3D" id="3.90.1150.160">
    <property type="match status" value="1"/>
</dbReference>
<dbReference type="InterPro" id="IPR015421">
    <property type="entry name" value="PyrdxlP-dep_Trfase_major"/>
</dbReference>
<evidence type="ECO:0000256" key="3">
    <source>
        <dbReference type="ARBA" id="ARBA00012421"/>
    </source>
</evidence>
<dbReference type="EMBL" id="JABMIG020000345">
    <property type="protein sequence ID" value="KAL3780572.1"/>
    <property type="molecule type" value="Genomic_DNA"/>
</dbReference>
<proteinExistence type="inferred from homology"/>
<evidence type="ECO:0000256" key="4">
    <source>
        <dbReference type="ARBA" id="ARBA00022898"/>
    </source>
</evidence>
<accession>A0ABD3NY99</accession>
<keyword evidence="5" id="KW-0456">Lyase</keyword>
<evidence type="ECO:0000256" key="7">
    <source>
        <dbReference type="PIRSR" id="PIRSR602129-50"/>
    </source>
</evidence>
<dbReference type="InterPro" id="IPR015424">
    <property type="entry name" value="PyrdxlP-dep_Trfase"/>
</dbReference>
<protein>
    <recommendedName>
        <fullName evidence="3">glutamate decarboxylase</fullName>
        <ecNumber evidence="3">4.1.1.15</ecNumber>
    </recommendedName>
</protein>
<evidence type="ECO:0000313" key="8">
    <source>
        <dbReference type="EMBL" id="KAL3780572.1"/>
    </source>
</evidence>
<dbReference type="PANTHER" id="PTHR43321:SF3">
    <property type="entry name" value="GLUTAMATE DECARBOXYLASE"/>
    <property type="match status" value="1"/>
</dbReference>
<dbReference type="Gene3D" id="3.40.640.10">
    <property type="entry name" value="Type I PLP-dependent aspartate aminotransferase-like (Major domain)"/>
    <property type="match status" value="1"/>
</dbReference>
<evidence type="ECO:0000313" key="9">
    <source>
        <dbReference type="Proteomes" id="UP001516023"/>
    </source>
</evidence>
<keyword evidence="9" id="KW-1185">Reference proteome</keyword>
<reference evidence="8 9" key="1">
    <citation type="journal article" date="2020" name="G3 (Bethesda)">
        <title>Improved Reference Genome for Cyclotella cryptica CCMP332, a Model for Cell Wall Morphogenesis, Salinity Adaptation, and Lipid Production in Diatoms (Bacillariophyta).</title>
        <authorList>
            <person name="Roberts W.R."/>
            <person name="Downey K.M."/>
            <person name="Ruck E.C."/>
            <person name="Traller J.C."/>
            <person name="Alverson A.J."/>
        </authorList>
    </citation>
    <scope>NUCLEOTIDE SEQUENCE [LARGE SCALE GENOMIC DNA]</scope>
    <source>
        <strain evidence="8 9">CCMP332</strain>
    </source>
</reference>
<evidence type="ECO:0000256" key="1">
    <source>
        <dbReference type="ARBA" id="ARBA00001933"/>
    </source>
</evidence>
<gene>
    <name evidence="8" type="ORF">HJC23_004164</name>
</gene>
<feature type="modified residue" description="N6-(pyridoxal phosphate)lysine" evidence="7">
    <location>
        <position position="386"/>
    </location>
</feature>
<organism evidence="8 9">
    <name type="scientific">Cyclotella cryptica</name>
    <dbReference type="NCBI Taxonomy" id="29204"/>
    <lineage>
        <taxon>Eukaryota</taxon>
        <taxon>Sar</taxon>
        <taxon>Stramenopiles</taxon>
        <taxon>Ochrophyta</taxon>
        <taxon>Bacillariophyta</taxon>
        <taxon>Coscinodiscophyceae</taxon>
        <taxon>Thalassiosirophycidae</taxon>
        <taxon>Stephanodiscales</taxon>
        <taxon>Stephanodiscaceae</taxon>
        <taxon>Cyclotella</taxon>
    </lineage>
</organism>
<comment type="similarity">
    <text evidence="2">Belongs to the group II decarboxylase family.</text>
</comment>
<evidence type="ECO:0000256" key="5">
    <source>
        <dbReference type="ARBA" id="ARBA00023239"/>
    </source>
</evidence>
<dbReference type="SUPFAM" id="SSF53383">
    <property type="entry name" value="PLP-dependent transferases"/>
    <property type="match status" value="1"/>
</dbReference>
<evidence type="ECO:0000256" key="6">
    <source>
        <dbReference type="ARBA" id="ARBA00048868"/>
    </source>
</evidence>
<dbReference type="InterPro" id="IPR002129">
    <property type="entry name" value="PyrdxlP-dep_de-COase"/>
</dbReference>
<evidence type="ECO:0000256" key="2">
    <source>
        <dbReference type="ARBA" id="ARBA00009533"/>
    </source>
</evidence>
<dbReference type="GO" id="GO:0004351">
    <property type="term" value="F:glutamate decarboxylase activity"/>
    <property type="evidence" value="ECO:0007669"/>
    <property type="project" value="UniProtKB-EC"/>
</dbReference>
<dbReference type="Proteomes" id="UP001516023">
    <property type="component" value="Unassembled WGS sequence"/>
</dbReference>
<comment type="cofactor">
    <cofactor evidence="1 7">
        <name>pyridoxal 5'-phosphate</name>
        <dbReference type="ChEBI" id="CHEBI:597326"/>
    </cofactor>
</comment>
<keyword evidence="4 7" id="KW-0663">Pyridoxal phosphate</keyword>
<name>A0ABD3NY99_9STRA</name>